<keyword evidence="1 2" id="KW-0238">DNA-binding</keyword>
<name>A0A328HNW3_ARTGO</name>
<accession>A0A328HNW3</accession>
<dbReference type="PANTHER" id="PTHR30055">
    <property type="entry name" value="HTH-TYPE TRANSCRIPTIONAL REGULATOR RUTR"/>
    <property type="match status" value="1"/>
</dbReference>
<feature type="DNA-binding region" description="H-T-H motif" evidence="2">
    <location>
        <begin position="44"/>
        <end position="63"/>
    </location>
</feature>
<dbReference type="AlphaFoldDB" id="A0A328HNW3"/>
<dbReference type="SUPFAM" id="SSF46689">
    <property type="entry name" value="Homeodomain-like"/>
    <property type="match status" value="1"/>
</dbReference>
<proteinExistence type="predicted"/>
<dbReference type="PROSITE" id="PS50977">
    <property type="entry name" value="HTH_TETR_2"/>
    <property type="match status" value="1"/>
</dbReference>
<dbReference type="GO" id="GO:0003700">
    <property type="term" value="F:DNA-binding transcription factor activity"/>
    <property type="evidence" value="ECO:0007669"/>
    <property type="project" value="TreeGrafter"/>
</dbReference>
<evidence type="ECO:0000313" key="5">
    <source>
        <dbReference type="EMBL" id="RAM39075.1"/>
    </source>
</evidence>
<evidence type="ECO:0000256" key="3">
    <source>
        <dbReference type="SAM" id="MobiDB-lite"/>
    </source>
</evidence>
<feature type="domain" description="HTH tetR-type" evidence="4">
    <location>
        <begin position="21"/>
        <end position="81"/>
    </location>
</feature>
<evidence type="ECO:0000259" key="4">
    <source>
        <dbReference type="PROSITE" id="PS50977"/>
    </source>
</evidence>
<evidence type="ECO:0000313" key="6">
    <source>
        <dbReference type="Proteomes" id="UP000249166"/>
    </source>
</evidence>
<dbReference type="OrthoDB" id="3196926at2"/>
<evidence type="ECO:0000256" key="1">
    <source>
        <dbReference type="ARBA" id="ARBA00023125"/>
    </source>
</evidence>
<dbReference type="Gene3D" id="1.10.357.10">
    <property type="entry name" value="Tetracycline Repressor, domain 2"/>
    <property type="match status" value="1"/>
</dbReference>
<dbReference type="PRINTS" id="PR00455">
    <property type="entry name" value="HTHTETR"/>
</dbReference>
<protein>
    <submittedName>
        <fullName evidence="5">TetR family transcriptional regulator</fullName>
    </submittedName>
</protein>
<dbReference type="GO" id="GO:0000976">
    <property type="term" value="F:transcription cis-regulatory region binding"/>
    <property type="evidence" value="ECO:0007669"/>
    <property type="project" value="TreeGrafter"/>
</dbReference>
<comment type="caution">
    <text evidence="5">The sequence shown here is derived from an EMBL/GenBank/DDBJ whole genome shotgun (WGS) entry which is preliminary data.</text>
</comment>
<sequence>MGAGEDPHGISLPGPPSGATGGTEDRILSTAYDLFSRRGLRDVGVNELIESSGVAKSTFYRHFPSKDDLVLAVLARRDQIWFAEVVAEAQSRSATPEEELLIIFDVFADWLGDGGYESNVFIKILMEMGPDHPLGRACVGYMARIRGHAQTLAEEAGLERSVDFARAWHLLLKGTVVTAMEGDPQAAELAQSMARSLIERHRHRAAVSLPTLPPQS</sequence>
<gene>
    <name evidence="5" type="ORF">DBZ45_01595</name>
</gene>
<feature type="region of interest" description="Disordered" evidence="3">
    <location>
        <begin position="1"/>
        <end position="23"/>
    </location>
</feature>
<dbReference type="InterPro" id="IPR050109">
    <property type="entry name" value="HTH-type_TetR-like_transc_reg"/>
</dbReference>
<evidence type="ECO:0000256" key="2">
    <source>
        <dbReference type="PROSITE-ProRule" id="PRU00335"/>
    </source>
</evidence>
<reference evidence="5 6" key="1">
    <citation type="submission" date="2018-04" db="EMBL/GenBank/DDBJ databases">
        <title>Bacteria isolated from cave deposits of Manipur.</title>
        <authorList>
            <person name="Sahoo D."/>
            <person name="Sarangthem I."/>
            <person name="Nandeibam J."/>
        </authorList>
    </citation>
    <scope>NUCLEOTIDE SEQUENCE [LARGE SCALE GENOMIC DNA]</scope>
    <source>
        <strain evidence="6">mrc11</strain>
    </source>
</reference>
<dbReference type="InterPro" id="IPR001647">
    <property type="entry name" value="HTH_TetR"/>
</dbReference>
<dbReference type="Proteomes" id="UP000249166">
    <property type="component" value="Unassembled WGS sequence"/>
</dbReference>
<dbReference type="PANTHER" id="PTHR30055:SF200">
    <property type="entry name" value="HTH-TYPE TRANSCRIPTIONAL REPRESSOR BDCR"/>
    <property type="match status" value="1"/>
</dbReference>
<dbReference type="InterPro" id="IPR009057">
    <property type="entry name" value="Homeodomain-like_sf"/>
</dbReference>
<dbReference type="Pfam" id="PF00440">
    <property type="entry name" value="TetR_N"/>
    <property type="match status" value="1"/>
</dbReference>
<organism evidence="5 6">
    <name type="scientific">Arthrobacter globiformis</name>
    <dbReference type="NCBI Taxonomy" id="1665"/>
    <lineage>
        <taxon>Bacteria</taxon>
        <taxon>Bacillati</taxon>
        <taxon>Actinomycetota</taxon>
        <taxon>Actinomycetes</taxon>
        <taxon>Micrococcales</taxon>
        <taxon>Micrococcaceae</taxon>
        <taxon>Arthrobacter</taxon>
    </lineage>
</organism>
<dbReference type="RefSeq" id="WP_111902231.1">
    <property type="nucleotide sequence ID" value="NZ_QLNP01000013.1"/>
</dbReference>
<dbReference type="EMBL" id="QLNP01000013">
    <property type="protein sequence ID" value="RAM39075.1"/>
    <property type="molecule type" value="Genomic_DNA"/>
</dbReference>